<dbReference type="InterPro" id="IPR035906">
    <property type="entry name" value="MetI-like_sf"/>
</dbReference>
<keyword evidence="2 7" id="KW-0813">Transport</keyword>
<dbReference type="PROSITE" id="PS50928">
    <property type="entry name" value="ABC_TM1"/>
    <property type="match status" value="1"/>
</dbReference>
<dbReference type="RefSeq" id="WP_307391960.1">
    <property type="nucleotide sequence ID" value="NZ_BAAADK010000045.1"/>
</dbReference>
<evidence type="ECO:0000256" key="6">
    <source>
        <dbReference type="ARBA" id="ARBA00023136"/>
    </source>
</evidence>
<keyword evidence="4 7" id="KW-0812">Transmembrane</keyword>
<reference evidence="9 10" key="1">
    <citation type="submission" date="2023-07" db="EMBL/GenBank/DDBJ databases">
        <title>Genomic Encyclopedia of Type Strains, Phase IV (KMG-IV): sequencing the most valuable type-strain genomes for metagenomic binning, comparative biology and taxonomic classification.</title>
        <authorList>
            <person name="Goeker M."/>
        </authorList>
    </citation>
    <scope>NUCLEOTIDE SEQUENCE [LARGE SCALE GENOMIC DNA]</scope>
    <source>
        <strain evidence="9 10">DSM 12751</strain>
    </source>
</reference>
<feature type="transmembrane region" description="Helical" evidence="7">
    <location>
        <begin position="258"/>
        <end position="278"/>
    </location>
</feature>
<evidence type="ECO:0000256" key="5">
    <source>
        <dbReference type="ARBA" id="ARBA00022989"/>
    </source>
</evidence>
<evidence type="ECO:0000313" key="10">
    <source>
        <dbReference type="Proteomes" id="UP001235840"/>
    </source>
</evidence>
<dbReference type="SUPFAM" id="SSF161098">
    <property type="entry name" value="MetI-like"/>
    <property type="match status" value="1"/>
</dbReference>
<evidence type="ECO:0000256" key="1">
    <source>
        <dbReference type="ARBA" id="ARBA00004651"/>
    </source>
</evidence>
<dbReference type="PANTHER" id="PTHR43744:SF9">
    <property type="entry name" value="POLYGALACTURONAN_RHAMNOGALACTURONAN TRANSPORT SYSTEM PERMEASE PROTEIN YTCP"/>
    <property type="match status" value="1"/>
</dbReference>
<feature type="transmembrane region" description="Helical" evidence="7">
    <location>
        <begin position="144"/>
        <end position="162"/>
    </location>
</feature>
<comment type="subcellular location">
    <subcellularLocation>
        <location evidence="1 7">Cell membrane</location>
        <topology evidence="1 7">Multi-pass membrane protein</topology>
    </subcellularLocation>
</comment>
<keyword evidence="10" id="KW-1185">Reference proteome</keyword>
<comment type="caution">
    <text evidence="9">The sequence shown here is derived from an EMBL/GenBank/DDBJ whole genome shotgun (WGS) entry which is preliminary data.</text>
</comment>
<feature type="transmembrane region" description="Helical" evidence="7">
    <location>
        <begin position="183"/>
        <end position="206"/>
    </location>
</feature>
<dbReference type="Proteomes" id="UP001235840">
    <property type="component" value="Unassembled WGS sequence"/>
</dbReference>
<evidence type="ECO:0000259" key="8">
    <source>
        <dbReference type="PROSITE" id="PS50928"/>
    </source>
</evidence>
<evidence type="ECO:0000313" key="9">
    <source>
        <dbReference type="EMBL" id="MDQ0165197.1"/>
    </source>
</evidence>
<feature type="transmembrane region" description="Helical" evidence="7">
    <location>
        <begin position="75"/>
        <end position="98"/>
    </location>
</feature>
<dbReference type="Pfam" id="PF00528">
    <property type="entry name" value="BPD_transp_1"/>
    <property type="match status" value="1"/>
</dbReference>
<keyword evidence="3" id="KW-1003">Cell membrane</keyword>
<accession>A0ABT9VWK8</accession>
<feature type="transmembrane region" description="Helical" evidence="7">
    <location>
        <begin position="110"/>
        <end position="132"/>
    </location>
</feature>
<feature type="domain" description="ABC transmembrane type-1" evidence="8">
    <location>
        <begin position="75"/>
        <end position="278"/>
    </location>
</feature>
<proteinExistence type="inferred from homology"/>
<comment type="similarity">
    <text evidence="7">Belongs to the binding-protein-dependent transport system permease family.</text>
</comment>
<evidence type="ECO:0000256" key="7">
    <source>
        <dbReference type="RuleBase" id="RU363032"/>
    </source>
</evidence>
<dbReference type="PANTHER" id="PTHR43744">
    <property type="entry name" value="ABC TRANSPORTER PERMEASE PROTEIN MG189-RELATED-RELATED"/>
    <property type="match status" value="1"/>
</dbReference>
<gene>
    <name evidence="9" type="ORF">J2S11_001097</name>
</gene>
<name>A0ABT9VWK8_9BACI</name>
<dbReference type="InterPro" id="IPR000515">
    <property type="entry name" value="MetI-like"/>
</dbReference>
<dbReference type="Gene3D" id="1.10.3720.10">
    <property type="entry name" value="MetI-like"/>
    <property type="match status" value="1"/>
</dbReference>
<keyword evidence="9" id="KW-0762">Sugar transport</keyword>
<dbReference type="CDD" id="cd06261">
    <property type="entry name" value="TM_PBP2"/>
    <property type="match status" value="1"/>
</dbReference>
<evidence type="ECO:0000256" key="2">
    <source>
        <dbReference type="ARBA" id="ARBA00022448"/>
    </source>
</evidence>
<protein>
    <submittedName>
        <fullName evidence="9">Multiple sugar transport system permease protein/putative aldouronate transport system permease protein</fullName>
    </submittedName>
</protein>
<evidence type="ECO:0000256" key="3">
    <source>
        <dbReference type="ARBA" id="ARBA00022475"/>
    </source>
</evidence>
<dbReference type="EMBL" id="JAUSTY010000004">
    <property type="protein sequence ID" value="MDQ0165197.1"/>
    <property type="molecule type" value="Genomic_DNA"/>
</dbReference>
<keyword evidence="5 7" id="KW-1133">Transmembrane helix</keyword>
<sequence>MSIKDSPSRKLFLKINLTLLIVYSLIMLLPLLHVFAQSFSSSEAIDRGDVILWPIEFTFANYQYVFQDISIWRSFGVTIFITVVGTAINLLATASLAYPLSRKEFIGRRYVLFMVLFTMIFSAPLIPTYLLVQKLGLLNSVWSLILPTAISAFNFFVMRSFFIQIPSELIDSSRIDGCGELRILFKIILPLSKPALATLAIFYAVFHWNTYFNALMYIENRRLYPLQVKLREMIVDDTLVADPTSDMFSSMLSSSPEGIKMATIVVATIPILAIYPFLQKFFIKGFMLGGIKE</sequence>
<organism evidence="9 10">
    <name type="scientific">Caldalkalibacillus horti</name>
    <dbReference type="NCBI Taxonomy" id="77523"/>
    <lineage>
        <taxon>Bacteria</taxon>
        <taxon>Bacillati</taxon>
        <taxon>Bacillota</taxon>
        <taxon>Bacilli</taxon>
        <taxon>Bacillales</taxon>
        <taxon>Bacillaceae</taxon>
        <taxon>Caldalkalibacillus</taxon>
    </lineage>
</organism>
<feature type="transmembrane region" description="Helical" evidence="7">
    <location>
        <begin position="12"/>
        <end position="32"/>
    </location>
</feature>
<keyword evidence="6 7" id="KW-0472">Membrane</keyword>
<evidence type="ECO:0000256" key="4">
    <source>
        <dbReference type="ARBA" id="ARBA00022692"/>
    </source>
</evidence>